<sequence>MNHSQETGIEGYATYPLDTGPIKDVGFHQKINAHECAVELLDHLLEPVVLYLPVWSEVQEPHTIIDFEVGYVNKEAADTFNIRKEQLLSQQIFNNVYKDSTLKASWFNLLAQVYETGGKAEKRYYDPSTEHHYNLLCTRVGKGILTMARDITREVQSKKEKEQQAGFIASMLNATINGLFALEAVRDEEGEIIDFRFLKLNETFARIIGKKEEDVIGKSYSAMLPLAKANGLFELKCQVIETGETIIKEAFYEGDDINKWYLIAITKLGENGIVEMVTDITEMKRAKEEVERLAKRFEAVISTSHSGIQTFKPVYDEQGEIVDFRMCIVNQTIGTYIGQAAESLSGQLASTYFPAYKTNGLFEIYKDCYENGTCSQFDFHYEDGYDVYFNLQVAKIDDEILVSLTDHTALQHAQRELEASIADLKRSNASLEQFAHAASHDLQEPLRKIMLYAEKFEERYGDTLNDEAFGFIERIKTSGKRMRRLIQDLLIFAEVGGANRDAFEEVDLNQLIGEVLNDLEVAISERDAVIWLEGLGKIKGDSLHLQQLFQNLLSNSLKYSRPDVRPHITIVSKAVVGKDTGFVLAPQESEKPFWLIELKDNGQGFTQEQATQIFKIFQRLPQHRTEYAGTGIGLAIVQRVVENHCGYIRAEGIPDEGATFKILLPVRTA</sequence>
<gene>
    <name evidence="8" type="ORF">SY85_12895</name>
</gene>
<dbReference type="KEGG" id="fla:SY85_12895"/>
<feature type="domain" description="PAS" evidence="7">
    <location>
        <begin position="187"/>
        <end position="219"/>
    </location>
</feature>
<dbReference type="InterPro" id="IPR003661">
    <property type="entry name" value="HisK_dim/P_dom"/>
</dbReference>
<dbReference type="STRING" id="1492898.SY85_12895"/>
<dbReference type="PROSITE" id="PS50112">
    <property type="entry name" value="PAS"/>
    <property type="match status" value="1"/>
</dbReference>
<dbReference type="SUPFAM" id="SSF55785">
    <property type="entry name" value="PYP-like sensor domain (PAS domain)"/>
    <property type="match status" value="2"/>
</dbReference>
<dbReference type="InterPro" id="IPR036097">
    <property type="entry name" value="HisK_dim/P_sf"/>
</dbReference>
<dbReference type="EMBL" id="CP011390">
    <property type="protein sequence ID" value="ANE51273.1"/>
    <property type="molecule type" value="Genomic_DNA"/>
</dbReference>
<dbReference type="Pfam" id="PF02518">
    <property type="entry name" value="HATPase_c"/>
    <property type="match status" value="1"/>
</dbReference>
<reference evidence="9" key="1">
    <citation type="submission" date="2015-01" db="EMBL/GenBank/DDBJ databases">
        <title>Flavisolibacter sp./LCS9/ whole genome sequencing.</title>
        <authorList>
            <person name="Kim M.K."/>
            <person name="Srinivasan S."/>
            <person name="Lee J.-J."/>
        </authorList>
    </citation>
    <scope>NUCLEOTIDE SEQUENCE [LARGE SCALE GENOMIC DNA]</scope>
    <source>
        <strain evidence="9">LCS9</strain>
    </source>
</reference>
<dbReference type="InterPro" id="IPR036890">
    <property type="entry name" value="HATPase_C_sf"/>
</dbReference>
<dbReference type="PANTHER" id="PTHR43304:SF1">
    <property type="entry name" value="PAC DOMAIN-CONTAINING PROTEIN"/>
    <property type="match status" value="1"/>
</dbReference>
<dbReference type="Gene3D" id="3.30.565.10">
    <property type="entry name" value="Histidine kinase-like ATPase, C-terminal domain"/>
    <property type="match status" value="1"/>
</dbReference>
<protein>
    <recommendedName>
        <fullName evidence="2">histidine kinase</fullName>
        <ecNumber evidence="2">2.7.13.3</ecNumber>
    </recommendedName>
</protein>
<reference evidence="8 9" key="2">
    <citation type="journal article" date="2016" name="Int. J. Syst. Evol. Microbiol.">
        <title>Flavisolibacter tropicus sp. nov., isolated from tropical soil.</title>
        <authorList>
            <person name="Lee J.J."/>
            <person name="Kang M.S."/>
            <person name="Kim G.S."/>
            <person name="Lee C.S."/>
            <person name="Lim S."/>
            <person name="Lee J."/>
            <person name="Roh S.H."/>
            <person name="Kang H."/>
            <person name="Ha J.M."/>
            <person name="Bae S."/>
            <person name="Jung H.Y."/>
            <person name="Kim M.K."/>
        </authorList>
    </citation>
    <scope>NUCLEOTIDE SEQUENCE [LARGE SCALE GENOMIC DNA]</scope>
    <source>
        <strain evidence="8 9">LCS9</strain>
    </source>
</reference>
<evidence type="ECO:0000313" key="9">
    <source>
        <dbReference type="Proteomes" id="UP000077177"/>
    </source>
</evidence>
<evidence type="ECO:0000313" key="8">
    <source>
        <dbReference type="EMBL" id="ANE51273.1"/>
    </source>
</evidence>
<dbReference type="Pfam" id="PF08448">
    <property type="entry name" value="PAS_4"/>
    <property type="match status" value="1"/>
</dbReference>
<dbReference type="PROSITE" id="PS50109">
    <property type="entry name" value="HIS_KIN"/>
    <property type="match status" value="1"/>
</dbReference>
<name>A0A172TWV7_9BACT</name>
<dbReference type="SMART" id="SM00388">
    <property type="entry name" value="HisKA"/>
    <property type="match status" value="1"/>
</dbReference>
<comment type="catalytic activity">
    <reaction evidence="1">
        <text>ATP + protein L-histidine = ADP + protein N-phospho-L-histidine.</text>
        <dbReference type="EC" id="2.7.13.3"/>
    </reaction>
</comment>
<dbReference type="CDD" id="cd00082">
    <property type="entry name" value="HisKA"/>
    <property type="match status" value="1"/>
</dbReference>
<dbReference type="PANTHER" id="PTHR43304">
    <property type="entry name" value="PHYTOCHROME-LIKE PROTEIN CPH1"/>
    <property type="match status" value="1"/>
</dbReference>
<dbReference type="GO" id="GO:0000155">
    <property type="term" value="F:phosphorelay sensor kinase activity"/>
    <property type="evidence" value="ECO:0007669"/>
    <property type="project" value="InterPro"/>
</dbReference>
<feature type="domain" description="Histidine kinase" evidence="6">
    <location>
        <begin position="437"/>
        <end position="668"/>
    </location>
</feature>
<dbReference type="SUPFAM" id="SSF47384">
    <property type="entry name" value="Homodimeric domain of signal transducing histidine kinase"/>
    <property type="match status" value="1"/>
</dbReference>
<dbReference type="Proteomes" id="UP000077177">
    <property type="component" value="Chromosome"/>
</dbReference>
<keyword evidence="9" id="KW-1185">Reference proteome</keyword>
<dbReference type="PATRIC" id="fig|1492898.3.peg.2780"/>
<dbReference type="PRINTS" id="PR00344">
    <property type="entry name" value="BCTRLSENSOR"/>
</dbReference>
<evidence type="ECO:0000256" key="4">
    <source>
        <dbReference type="ARBA" id="ARBA00022679"/>
    </source>
</evidence>
<dbReference type="InterPro" id="IPR005467">
    <property type="entry name" value="His_kinase_dom"/>
</dbReference>
<dbReference type="OrthoDB" id="927680at2"/>
<dbReference type="SMART" id="SM00387">
    <property type="entry name" value="HATPase_c"/>
    <property type="match status" value="1"/>
</dbReference>
<keyword evidence="5" id="KW-0418">Kinase</keyword>
<accession>A0A172TWV7</accession>
<evidence type="ECO:0000256" key="1">
    <source>
        <dbReference type="ARBA" id="ARBA00000085"/>
    </source>
</evidence>
<dbReference type="Gene3D" id="1.10.287.130">
    <property type="match status" value="1"/>
</dbReference>
<keyword evidence="4" id="KW-0808">Transferase</keyword>
<evidence type="ECO:0000256" key="3">
    <source>
        <dbReference type="ARBA" id="ARBA00022553"/>
    </source>
</evidence>
<dbReference type="InterPro" id="IPR004358">
    <property type="entry name" value="Sig_transdc_His_kin-like_C"/>
</dbReference>
<dbReference type="Pfam" id="PF00512">
    <property type="entry name" value="HisKA"/>
    <property type="match status" value="1"/>
</dbReference>
<dbReference type="RefSeq" id="WP_066405123.1">
    <property type="nucleotide sequence ID" value="NZ_CP011390.1"/>
</dbReference>
<evidence type="ECO:0000256" key="2">
    <source>
        <dbReference type="ARBA" id="ARBA00012438"/>
    </source>
</evidence>
<organism evidence="8 9">
    <name type="scientific">Flavisolibacter tropicus</name>
    <dbReference type="NCBI Taxonomy" id="1492898"/>
    <lineage>
        <taxon>Bacteria</taxon>
        <taxon>Pseudomonadati</taxon>
        <taxon>Bacteroidota</taxon>
        <taxon>Chitinophagia</taxon>
        <taxon>Chitinophagales</taxon>
        <taxon>Chitinophagaceae</taxon>
        <taxon>Flavisolibacter</taxon>
    </lineage>
</organism>
<dbReference type="InterPro" id="IPR000014">
    <property type="entry name" value="PAS"/>
</dbReference>
<evidence type="ECO:0000256" key="5">
    <source>
        <dbReference type="ARBA" id="ARBA00022777"/>
    </source>
</evidence>
<dbReference type="InterPro" id="IPR035965">
    <property type="entry name" value="PAS-like_dom_sf"/>
</dbReference>
<dbReference type="InterPro" id="IPR003594">
    <property type="entry name" value="HATPase_dom"/>
</dbReference>
<evidence type="ECO:0000259" key="7">
    <source>
        <dbReference type="PROSITE" id="PS50112"/>
    </source>
</evidence>
<dbReference type="AlphaFoldDB" id="A0A172TWV7"/>
<dbReference type="EC" id="2.7.13.3" evidence="2"/>
<dbReference type="InterPro" id="IPR052162">
    <property type="entry name" value="Sensor_kinase/Photoreceptor"/>
</dbReference>
<dbReference type="Gene3D" id="3.30.450.20">
    <property type="entry name" value="PAS domain"/>
    <property type="match status" value="3"/>
</dbReference>
<dbReference type="SUPFAM" id="SSF55874">
    <property type="entry name" value="ATPase domain of HSP90 chaperone/DNA topoisomerase II/histidine kinase"/>
    <property type="match status" value="1"/>
</dbReference>
<evidence type="ECO:0000259" key="6">
    <source>
        <dbReference type="PROSITE" id="PS50109"/>
    </source>
</evidence>
<keyword evidence="3" id="KW-0597">Phosphoprotein</keyword>
<dbReference type="InterPro" id="IPR013656">
    <property type="entry name" value="PAS_4"/>
</dbReference>
<proteinExistence type="predicted"/>